<evidence type="ECO:0000313" key="12">
    <source>
        <dbReference type="EMBL" id="QNL45466.1"/>
    </source>
</evidence>
<keyword evidence="7" id="KW-0067">ATP-binding</keyword>
<keyword evidence="4" id="KW-0378">Hydrolase</keyword>
<keyword evidence="13" id="KW-1185">Reference proteome</keyword>
<evidence type="ECO:0000256" key="5">
    <source>
        <dbReference type="ARBA" id="ARBA00022806"/>
    </source>
</evidence>
<evidence type="ECO:0000256" key="2">
    <source>
        <dbReference type="ARBA" id="ARBA00022741"/>
    </source>
</evidence>
<keyword evidence="8" id="KW-0238">DNA-binding</keyword>
<evidence type="ECO:0000256" key="3">
    <source>
        <dbReference type="ARBA" id="ARBA00022763"/>
    </source>
</evidence>
<evidence type="ECO:0000256" key="9">
    <source>
        <dbReference type="ARBA" id="ARBA00023204"/>
    </source>
</evidence>
<dbReference type="AlphaFoldDB" id="A0A7G9B7D5"/>
<evidence type="ECO:0000256" key="4">
    <source>
        <dbReference type="ARBA" id="ARBA00022801"/>
    </source>
</evidence>
<dbReference type="GO" id="GO:0004527">
    <property type="term" value="F:exonuclease activity"/>
    <property type="evidence" value="ECO:0007669"/>
    <property type="project" value="UniProtKB-KW"/>
</dbReference>
<reference evidence="12 13" key="1">
    <citation type="submission" date="2020-08" db="EMBL/GenBank/DDBJ databases">
        <authorList>
            <person name="Liu C."/>
            <person name="Sun Q."/>
        </authorList>
    </citation>
    <scope>NUCLEOTIDE SEQUENCE [LARGE SCALE GENOMIC DNA]</scope>
    <source>
        <strain evidence="12 13">NSJ-62</strain>
    </source>
</reference>
<dbReference type="GO" id="GO:0004386">
    <property type="term" value="F:helicase activity"/>
    <property type="evidence" value="ECO:0007669"/>
    <property type="project" value="UniProtKB-KW"/>
</dbReference>
<evidence type="ECO:0000313" key="13">
    <source>
        <dbReference type="Proteomes" id="UP000515960"/>
    </source>
</evidence>
<dbReference type="InterPro" id="IPR049035">
    <property type="entry name" value="ADDB_N"/>
</dbReference>
<dbReference type="RefSeq" id="WP_187333898.1">
    <property type="nucleotide sequence ID" value="NZ_CP060490.1"/>
</dbReference>
<dbReference type="GO" id="GO:0006310">
    <property type="term" value="P:DNA recombination"/>
    <property type="evidence" value="ECO:0007669"/>
    <property type="project" value="TreeGrafter"/>
</dbReference>
<sequence>MLRIWIGRARSGKSERVLQEIAALGDESRQILLVPEHASHQAELDLCRSCGDTASRHAEVLSFRLLASRVLSLSGGLADVVLDQGGKLLTMEKALTETAPVLQVYRRPSQRLAFLESLQALADEFYSYAVTPSHLAEQAGEISGAPGQKLRDLSLIYAAYDAKLHRPGLDARDRMARMNDALAESGYVAGKDIFIDGFTYFNGQEERALGVMLLQARTVTVTLLGDREDPSGIFTESLRTRESLLRMAKDAGVDVEVLWLDGREATALDHLERHFFGRIVPWEGDAPIRLLEADSVFSEVEQTAAQIRRLVAGGACRFRDITVAARNMDEYEAVIENVFERYEIPIFQNRRSDILQKPVLTLVVGVLDALSGNFSYEDMFRFLKTGMAGISLAECDLLENYVIKWDICGSMWLREEDWSANPEGYGGRWEEPQQSQLREINRIRASVRAPLFDLYQAMNQSEHAEGKVKALYCYLERIGLQSAIEQRIAQLQESGQLQLAEEYSQLWEILMSVLDQFVEIVGAEAMDMEEFAKLMRLVLTQYSVGSIPVSLDQVTVSEISRNDRHAVGVLFLLGANDHVLPAVDSGGGLLNEDDREELAIRGIRLAPSGMAQFSVELQNLYAALAQPTERLFISYPIADVSGTQLRPSFVIGRIRALFPAVMLEKEGSEKEYRLTAPIPALEAAGQNRGSALWRYFADRPQLRAMEQASGYRRGRLSAEVVQTLYGARMSMSASRMDKLRSCHFAYFMQYGLKAKERSAAEFDAPEIGTFLHDVLEHVTREAAGEGGFGKVSNQQLRTMISRCIDEYAAREYANFQDRSARFRYLFRRLKRTVVSVVENVAEELRQSDFVPLAFELEFSSHGDLPVIAISEADTELCLMGKVDRVDGWLHDGRLYLRVVDYKTGKKSFDLSEIRHGIGIQMLLYLFTLQKEGATYFGHPIEPAGVLYLPARDVLLNRDRDISQEKLAEDIRRELRRQGMILGAPEVLTAMEHDALTSPHYLPIAVGRDGGVKEAIPGALASAEEIGKLGTYVEKLLHQITRELRDGVIDADPCCHSEEDAYCQFCEYASACHFEDGRGSDHLTYLRPVDPTEFWRQVGGGGTNG</sequence>
<dbReference type="PANTHER" id="PTHR30591:SF1">
    <property type="entry name" value="RECBCD ENZYME SUBUNIT RECC"/>
    <property type="match status" value="1"/>
</dbReference>
<dbReference type="PANTHER" id="PTHR30591">
    <property type="entry name" value="RECBCD ENZYME SUBUNIT RECC"/>
    <property type="match status" value="1"/>
</dbReference>
<keyword evidence="2" id="KW-0547">Nucleotide-binding</keyword>
<keyword evidence="1" id="KW-0540">Nuclease</keyword>
<accession>A0A7G9B7D5</accession>
<keyword evidence="3" id="KW-0227">DNA damage</keyword>
<dbReference type="InterPro" id="IPR038726">
    <property type="entry name" value="PDDEXK_AddAB-type"/>
</dbReference>
<dbReference type="SUPFAM" id="SSF52980">
    <property type="entry name" value="Restriction endonuclease-like"/>
    <property type="match status" value="1"/>
</dbReference>
<evidence type="ECO:0000256" key="1">
    <source>
        <dbReference type="ARBA" id="ARBA00022722"/>
    </source>
</evidence>
<dbReference type="EMBL" id="CP060490">
    <property type="protein sequence ID" value="QNL45466.1"/>
    <property type="molecule type" value="Genomic_DNA"/>
</dbReference>
<dbReference type="GO" id="GO:0003677">
    <property type="term" value="F:DNA binding"/>
    <property type="evidence" value="ECO:0007669"/>
    <property type="project" value="UniProtKB-KW"/>
</dbReference>
<dbReference type="InterPro" id="IPR011604">
    <property type="entry name" value="PDDEXK-like_dom_sf"/>
</dbReference>
<dbReference type="Gene3D" id="3.40.50.300">
    <property type="entry name" value="P-loop containing nucleotide triphosphate hydrolases"/>
    <property type="match status" value="4"/>
</dbReference>
<dbReference type="KEGG" id="ohi:H8790_05540"/>
<dbReference type="Pfam" id="PF21445">
    <property type="entry name" value="ADDB_N"/>
    <property type="match status" value="1"/>
</dbReference>
<dbReference type="Pfam" id="PF12705">
    <property type="entry name" value="PDDEXK_1"/>
    <property type="match status" value="1"/>
</dbReference>
<keyword evidence="9" id="KW-0234">DNA repair</keyword>
<protein>
    <submittedName>
        <fullName evidence="12">Exodeoxyribonuclease V subunit gamma</fullName>
    </submittedName>
</protein>
<proteinExistence type="predicted"/>
<dbReference type="GO" id="GO:0005524">
    <property type="term" value="F:ATP binding"/>
    <property type="evidence" value="ECO:0007669"/>
    <property type="project" value="UniProtKB-KW"/>
</dbReference>
<dbReference type="Gene3D" id="3.90.320.10">
    <property type="match status" value="1"/>
</dbReference>
<keyword evidence="5" id="KW-0347">Helicase</keyword>
<dbReference type="SUPFAM" id="SSF52540">
    <property type="entry name" value="P-loop containing nucleoside triphosphate hydrolases"/>
    <property type="match status" value="1"/>
</dbReference>
<evidence type="ECO:0000256" key="6">
    <source>
        <dbReference type="ARBA" id="ARBA00022839"/>
    </source>
</evidence>
<keyword evidence="6" id="KW-0269">Exonuclease</keyword>
<dbReference type="Proteomes" id="UP000515960">
    <property type="component" value="Chromosome"/>
</dbReference>
<feature type="domain" description="ATP-dependent helicase/deoxyribonuclease subunit B N-terminal" evidence="11">
    <location>
        <begin position="6"/>
        <end position="272"/>
    </location>
</feature>
<gene>
    <name evidence="12" type="ORF">H8790_05540</name>
</gene>
<dbReference type="InterPro" id="IPR027417">
    <property type="entry name" value="P-loop_NTPase"/>
</dbReference>
<feature type="domain" description="PD-(D/E)XK endonuclease-like" evidence="10">
    <location>
        <begin position="730"/>
        <end position="1072"/>
    </location>
</feature>
<evidence type="ECO:0000259" key="10">
    <source>
        <dbReference type="Pfam" id="PF12705"/>
    </source>
</evidence>
<name>A0A7G9B7D5_9FIRM</name>
<dbReference type="InterPro" id="IPR011335">
    <property type="entry name" value="Restrct_endonuc-II-like"/>
</dbReference>
<evidence type="ECO:0000256" key="7">
    <source>
        <dbReference type="ARBA" id="ARBA00022840"/>
    </source>
</evidence>
<evidence type="ECO:0000256" key="8">
    <source>
        <dbReference type="ARBA" id="ARBA00023125"/>
    </source>
</evidence>
<dbReference type="GO" id="GO:0006281">
    <property type="term" value="P:DNA repair"/>
    <property type="evidence" value="ECO:0007669"/>
    <property type="project" value="UniProtKB-KW"/>
</dbReference>
<organism evidence="12 13">
    <name type="scientific">Oscillibacter hominis</name>
    <dbReference type="NCBI Taxonomy" id="2763056"/>
    <lineage>
        <taxon>Bacteria</taxon>
        <taxon>Bacillati</taxon>
        <taxon>Bacillota</taxon>
        <taxon>Clostridia</taxon>
        <taxon>Eubacteriales</taxon>
        <taxon>Oscillospiraceae</taxon>
        <taxon>Oscillibacter</taxon>
    </lineage>
</organism>
<evidence type="ECO:0000259" key="11">
    <source>
        <dbReference type="Pfam" id="PF21445"/>
    </source>
</evidence>